<feature type="region of interest" description="Disordered" evidence="1">
    <location>
        <begin position="173"/>
        <end position="192"/>
    </location>
</feature>
<comment type="caution">
    <text evidence="2">The sequence shown here is derived from an EMBL/GenBank/DDBJ whole genome shotgun (WGS) entry which is preliminary data.</text>
</comment>
<dbReference type="AlphaFoldDB" id="A0A5Q4BTA5"/>
<sequence length="566" mass="64098">MSEFYDISSSLEFARYDPGEKLTLYPYKPVEPYGLPQYSKPKSFYYEVKGLGRIRNFDPTKAHETPPKQQARIEIVKSLSGGIKSGAQVLLCKVTKAPDDYKYLHAPFPGNPRKRRSQQAPCLLVAKVFDSMFFPGTDEFLTTLYGNEGYAEQTLSREAGALSYLYQRGLPADPSAKGKNGQKNDNSVTGHPHLIPQYYGSWAVRFDMGEDDRGDTQYRCAALVLMEYVEGHAMENLCTRDKGSGFLRPNPKPIIFHRYQDASGHSQNKMLKLTEDVRLKIFRDFIHEIVCHMHIGVQHPGCKPRSLLVTLRNHGAREGVRELDEPRMVMLDYTLTEVWRKTREGKKKGQSQHCLEMLPLPPHPLERCSPEGFGNFIGWFNAKWTLGEFQGWLRKEFGELEEGSEEWSKGKYSTFKTLDKIEEAELALELAEAKMKEKEEDERLQAVAVMFQDAEKQKESADLERLRKFGHLPSLEMHRHEARPGFSHVQEVAIRQRSEPKELEGCHKHGGRQHRTFLAAKEGENSGQVARGSGDDDNAAAAADSRDEVKVLGEGEAGTTPEDSSA</sequence>
<feature type="region of interest" description="Disordered" evidence="1">
    <location>
        <begin position="521"/>
        <end position="566"/>
    </location>
</feature>
<accession>A0A5Q4BTA5</accession>
<evidence type="ECO:0000256" key="1">
    <source>
        <dbReference type="SAM" id="MobiDB-lite"/>
    </source>
</evidence>
<keyword evidence="3" id="KW-1185">Reference proteome</keyword>
<gene>
    <name evidence="2" type="ORF">CSHISOI_05604</name>
</gene>
<feature type="compositionally biased region" description="Basic and acidic residues" evidence="1">
    <location>
        <begin position="544"/>
        <end position="553"/>
    </location>
</feature>
<protein>
    <recommendedName>
        <fullName evidence="4">Protein kinase domain-containing protein</fullName>
    </recommendedName>
</protein>
<evidence type="ECO:0000313" key="2">
    <source>
        <dbReference type="EMBL" id="TQN69856.1"/>
    </source>
</evidence>
<dbReference type="OrthoDB" id="4267316at2759"/>
<organism evidence="2 3">
    <name type="scientific">Colletotrichum shisoi</name>
    <dbReference type="NCBI Taxonomy" id="2078593"/>
    <lineage>
        <taxon>Eukaryota</taxon>
        <taxon>Fungi</taxon>
        <taxon>Dikarya</taxon>
        <taxon>Ascomycota</taxon>
        <taxon>Pezizomycotina</taxon>
        <taxon>Sordariomycetes</taxon>
        <taxon>Hypocreomycetidae</taxon>
        <taxon>Glomerellales</taxon>
        <taxon>Glomerellaceae</taxon>
        <taxon>Colletotrichum</taxon>
        <taxon>Colletotrichum destructivum species complex</taxon>
    </lineage>
</organism>
<evidence type="ECO:0008006" key="4">
    <source>
        <dbReference type="Google" id="ProtNLM"/>
    </source>
</evidence>
<reference evidence="2 3" key="1">
    <citation type="journal article" date="2019" name="Sci. Rep.">
        <title>Colletotrichum shisoi sp. nov., an anthracnose pathogen of Perilla frutescens in Japan: molecular phylogenetic, morphological and genomic evidence.</title>
        <authorList>
            <person name="Gan P."/>
            <person name="Tsushima A."/>
            <person name="Hiroyama R."/>
            <person name="Narusaka M."/>
            <person name="Takano Y."/>
            <person name="Narusaka Y."/>
            <person name="Kawaradani M."/>
            <person name="Damm U."/>
            <person name="Shirasu K."/>
        </authorList>
    </citation>
    <scope>NUCLEOTIDE SEQUENCE [LARGE SCALE GENOMIC DNA]</scope>
    <source>
        <strain evidence="2 3">PG-2018a</strain>
    </source>
</reference>
<evidence type="ECO:0000313" key="3">
    <source>
        <dbReference type="Proteomes" id="UP000326340"/>
    </source>
</evidence>
<proteinExistence type="predicted"/>
<name>A0A5Q4BTA5_9PEZI</name>
<dbReference type="Proteomes" id="UP000326340">
    <property type="component" value="Unassembled WGS sequence"/>
</dbReference>
<dbReference type="EMBL" id="PUHP01000461">
    <property type="protein sequence ID" value="TQN69856.1"/>
    <property type="molecule type" value="Genomic_DNA"/>
</dbReference>